<comment type="caution">
    <text evidence="2">The sequence shown here is derived from an EMBL/GenBank/DDBJ whole genome shotgun (WGS) entry which is preliminary data.</text>
</comment>
<feature type="region of interest" description="Disordered" evidence="1">
    <location>
        <begin position="404"/>
        <end position="432"/>
    </location>
</feature>
<evidence type="ECO:0000256" key="1">
    <source>
        <dbReference type="SAM" id="MobiDB-lite"/>
    </source>
</evidence>
<gene>
    <name evidence="2" type="ORF">ACFQGU_17470</name>
</gene>
<organism evidence="2 3">
    <name type="scientific">Longivirga aurantiaca</name>
    <dbReference type="NCBI Taxonomy" id="1837743"/>
    <lineage>
        <taxon>Bacteria</taxon>
        <taxon>Bacillati</taxon>
        <taxon>Actinomycetota</taxon>
        <taxon>Actinomycetes</taxon>
        <taxon>Sporichthyales</taxon>
        <taxon>Sporichthyaceae</taxon>
        <taxon>Longivirga</taxon>
    </lineage>
</organism>
<reference evidence="3" key="1">
    <citation type="journal article" date="2019" name="Int. J. Syst. Evol. Microbiol.">
        <title>The Global Catalogue of Microorganisms (GCM) 10K type strain sequencing project: providing services to taxonomists for standard genome sequencing and annotation.</title>
        <authorList>
            <consortium name="The Broad Institute Genomics Platform"/>
            <consortium name="The Broad Institute Genome Sequencing Center for Infectious Disease"/>
            <person name="Wu L."/>
            <person name="Ma J."/>
        </authorList>
    </citation>
    <scope>NUCLEOTIDE SEQUENCE [LARGE SCALE GENOMIC DNA]</scope>
    <source>
        <strain evidence="3">CGMCC 4.7317</strain>
    </source>
</reference>
<evidence type="ECO:0000313" key="3">
    <source>
        <dbReference type="Proteomes" id="UP001596138"/>
    </source>
</evidence>
<name>A0ABW1T6I1_9ACTN</name>
<proteinExistence type="predicted"/>
<dbReference type="Proteomes" id="UP001596138">
    <property type="component" value="Unassembled WGS sequence"/>
</dbReference>
<feature type="compositionally biased region" description="Basic and acidic residues" evidence="1">
    <location>
        <begin position="422"/>
        <end position="432"/>
    </location>
</feature>
<accession>A0ABW1T6I1</accession>
<evidence type="ECO:0000313" key="2">
    <source>
        <dbReference type="EMBL" id="MFC6239665.1"/>
    </source>
</evidence>
<dbReference type="EMBL" id="JBHSTI010000058">
    <property type="protein sequence ID" value="MFC6239665.1"/>
    <property type="molecule type" value="Genomic_DNA"/>
</dbReference>
<keyword evidence="3" id="KW-1185">Reference proteome</keyword>
<sequence length="432" mass="45061">MSTERFSDRAAAFSALDAHRAVLVAAGGHLLFLAGGLHRGEGLVSAPDQSDRPALALARALQSLQARDVADRDQGRGGPAQSWVAAVKALGAARDLVATHRDARGADRTPDAGVLDDGAERAAGYLLVADLVDTVAAADRDLALRAAQAGIAWSKVERAMPGLTRVSEAVRVLRMQAAYPASGAARLARLPLARPGVTSPTPAGALLQRTDRLRLGAWTLARHPRRANAADLVEYAAAAAILHTHLAAHASALEDPALAGAWSQQRTAWVDQHRLLARFTSGTPATLGLRADVAALPASAAIALPLTRDAAGIRAFGAAQLSPALMLELSAACTDLAVTNQTTLRALLDRDALFIDARYLTGDQVTDHTDLIEAKMAGRYVPAAASDLAPALAGYTSLAAAQPTASTFPPDRAPADRLAATRRVDRPTLERT</sequence>
<protein>
    <submittedName>
        <fullName evidence="2">Uncharacterized protein</fullName>
    </submittedName>
</protein>